<evidence type="ECO:0000313" key="3">
    <source>
        <dbReference type="Proteomes" id="UP001152795"/>
    </source>
</evidence>
<gene>
    <name evidence="2" type="ORF">PACLA_8A013597</name>
</gene>
<feature type="compositionally biased region" description="Polar residues" evidence="1">
    <location>
        <begin position="1"/>
        <end position="16"/>
    </location>
</feature>
<feature type="region of interest" description="Disordered" evidence="1">
    <location>
        <begin position="36"/>
        <end position="72"/>
    </location>
</feature>
<dbReference type="SUPFAM" id="SSF50249">
    <property type="entry name" value="Nucleic acid-binding proteins"/>
    <property type="match status" value="1"/>
</dbReference>
<sequence length="434" mass="48495">MDNNSDSEMPENITNTDDTHKDSDVYNELLEVISQFDNSPLGETGPIGNAESDNSQTGQSGPIGNAVCDESPVVQPGFIDNAECDKSPIGQPSPSTFAEPEAIGYLHNISPIKKGKYFEFQLQEKTKTVRGVCFSPPKRKRFTELGEKDSPVKIKKYRVDSTSNSEDLLMGYDVMIDAYNDVDFQKQQLPSTMNVSNAKLVCPGQIITITAKVAHVHPSKRVGVKNLLMQNVVIVDPSGTILLTLWENYVHQVKQGNTYTFTNIRVRKDKVTSEIVVNTVESDTKIESGPPFQEALPIIVLDSETVDVEIIGIEKVQSYLACRKCTKKIQHTDNRRFIECSHCHFKQKEAAAAKHWFAQVLVENKSSTETNRFSVTLFESSIKQIVQANSEIPEDNKFTKELIEDLLFDTSVISITYNKRTHIVENVISAQSVL</sequence>
<keyword evidence="3" id="KW-1185">Reference proteome</keyword>
<proteinExistence type="predicted"/>
<dbReference type="OrthoDB" id="5988856at2759"/>
<dbReference type="EMBL" id="CACRXK020001616">
    <property type="protein sequence ID" value="CAB3990180.1"/>
    <property type="molecule type" value="Genomic_DNA"/>
</dbReference>
<feature type="compositionally biased region" description="Polar residues" evidence="1">
    <location>
        <begin position="51"/>
        <end position="62"/>
    </location>
</feature>
<organism evidence="2 3">
    <name type="scientific">Paramuricea clavata</name>
    <name type="common">Red gorgonian</name>
    <name type="synonym">Violescent sea-whip</name>
    <dbReference type="NCBI Taxonomy" id="317549"/>
    <lineage>
        <taxon>Eukaryota</taxon>
        <taxon>Metazoa</taxon>
        <taxon>Cnidaria</taxon>
        <taxon>Anthozoa</taxon>
        <taxon>Octocorallia</taxon>
        <taxon>Malacalcyonacea</taxon>
        <taxon>Plexauridae</taxon>
        <taxon>Paramuricea</taxon>
    </lineage>
</organism>
<dbReference type="Proteomes" id="UP001152795">
    <property type="component" value="Unassembled WGS sequence"/>
</dbReference>
<evidence type="ECO:0000313" key="2">
    <source>
        <dbReference type="EMBL" id="CAB3990180.1"/>
    </source>
</evidence>
<name>A0A6S7H0L0_PARCT</name>
<dbReference type="Gene3D" id="2.40.50.140">
    <property type="entry name" value="Nucleic acid-binding proteins"/>
    <property type="match status" value="1"/>
</dbReference>
<feature type="region of interest" description="Disordered" evidence="1">
    <location>
        <begin position="1"/>
        <end position="23"/>
    </location>
</feature>
<reference evidence="2" key="1">
    <citation type="submission" date="2020-04" db="EMBL/GenBank/DDBJ databases">
        <authorList>
            <person name="Alioto T."/>
            <person name="Alioto T."/>
            <person name="Gomez Garrido J."/>
        </authorList>
    </citation>
    <scope>NUCLEOTIDE SEQUENCE</scope>
    <source>
        <strain evidence="2">A484AB</strain>
    </source>
</reference>
<protein>
    <submittedName>
        <fullName evidence="2">Uncharacterized protein</fullName>
    </submittedName>
</protein>
<comment type="caution">
    <text evidence="2">The sequence shown here is derived from an EMBL/GenBank/DDBJ whole genome shotgun (WGS) entry which is preliminary data.</text>
</comment>
<accession>A0A6S7H0L0</accession>
<dbReference type="InterPro" id="IPR012340">
    <property type="entry name" value="NA-bd_OB-fold"/>
</dbReference>
<dbReference type="AlphaFoldDB" id="A0A6S7H0L0"/>
<evidence type="ECO:0000256" key="1">
    <source>
        <dbReference type="SAM" id="MobiDB-lite"/>
    </source>
</evidence>